<dbReference type="Pfam" id="PF08421">
    <property type="entry name" value="Methyltransf_13"/>
    <property type="match status" value="1"/>
</dbReference>
<dbReference type="Gene3D" id="6.20.50.110">
    <property type="entry name" value="Methyltransferase, zinc-binding domain"/>
    <property type="match status" value="1"/>
</dbReference>
<evidence type="ECO:0000259" key="1">
    <source>
        <dbReference type="Pfam" id="PF08421"/>
    </source>
</evidence>
<dbReference type="GO" id="GO:0032259">
    <property type="term" value="P:methylation"/>
    <property type="evidence" value="ECO:0007669"/>
    <property type="project" value="UniProtKB-KW"/>
</dbReference>
<feature type="domain" description="C-methyltransferase" evidence="2">
    <location>
        <begin position="246"/>
        <end position="403"/>
    </location>
</feature>
<dbReference type="Gene3D" id="3.40.50.150">
    <property type="entry name" value="Vaccinia Virus protein VP39"/>
    <property type="match status" value="1"/>
</dbReference>
<dbReference type="GO" id="GO:0008168">
    <property type="term" value="F:methyltransferase activity"/>
    <property type="evidence" value="ECO:0007669"/>
    <property type="project" value="UniProtKB-KW"/>
</dbReference>
<keyword evidence="3" id="KW-0808">Transferase</keyword>
<dbReference type="Gene3D" id="3.40.50.720">
    <property type="entry name" value="NAD(P)-binding Rossmann-like Domain"/>
    <property type="match status" value="1"/>
</dbReference>
<dbReference type="Pfam" id="PF13489">
    <property type="entry name" value="Methyltransf_23"/>
    <property type="match status" value="1"/>
</dbReference>
<dbReference type="PANTHER" id="PTHR43861">
    <property type="entry name" value="TRANS-ACONITATE 2-METHYLTRANSFERASE-RELATED"/>
    <property type="match status" value="1"/>
</dbReference>
<dbReference type="EMBL" id="KJ159186">
    <property type="protein sequence ID" value="AKA59112.1"/>
    <property type="molecule type" value="Genomic_DNA"/>
</dbReference>
<dbReference type="InterPro" id="IPR029063">
    <property type="entry name" value="SAM-dependent_MTases_sf"/>
</dbReference>
<reference evidence="3" key="1">
    <citation type="submission" date="2014-01" db="EMBL/GenBank/DDBJ databases">
        <authorList>
            <person name="Zuccon D."/>
        </authorList>
    </citation>
    <scope>NUCLEOTIDE SEQUENCE</scope>
    <source>
        <strain evidence="3">WAC2288</strain>
    </source>
</reference>
<reference evidence="3" key="2">
    <citation type="journal article" date="2016" name="Cell Chem. Biol.">
        <title>Discovery of Ibomycin, a Complex Macrolactone that Exerts Antifungal Activity by Impeding Endocytic Trafficking and Membrane Function.</title>
        <authorList>
            <person name="Robbins N."/>
            <person name="Spitzer M."/>
            <person name="Wang W."/>
            <person name="Waglechner N."/>
            <person name="Patel D.J."/>
            <person name="O'Brien J.S."/>
            <person name="Ejim L."/>
            <person name="Ejim O."/>
            <person name="Tyers M."/>
            <person name="Wright G.D."/>
        </authorList>
    </citation>
    <scope>NUCLEOTIDE SEQUENCE</scope>
    <source>
        <strain evidence="3">WAC2288</strain>
    </source>
</reference>
<dbReference type="Pfam" id="PF08484">
    <property type="entry name" value="Methyltransf_14"/>
    <property type="match status" value="1"/>
</dbReference>
<organism evidence="3">
    <name type="scientific">Streptomyces sp. WAC2288</name>
    <dbReference type="NCBI Taxonomy" id="1582798"/>
    <lineage>
        <taxon>Bacteria</taxon>
        <taxon>Bacillati</taxon>
        <taxon>Actinomycetota</taxon>
        <taxon>Actinomycetes</taxon>
        <taxon>Kitasatosporales</taxon>
        <taxon>Streptomycetaceae</taxon>
        <taxon>Streptomyces</taxon>
    </lineage>
</organism>
<dbReference type="InterPro" id="IPR038576">
    <property type="entry name" value="Methyltransf_Zn-bd_dom_put_sf"/>
</dbReference>
<dbReference type="Gene3D" id="6.10.250.3100">
    <property type="match status" value="1"/>
</dbReference>
<feature type="domain" description="Methyltransferase putative zinc binding" evidence="1">
    <location>
        <begin position="7"/>
        <end position="66"/>
    </location>
</feature>
<dbReference type="SUPFAM" id="SSF53335">
    <property type="entry name" value="S-adenosyl-L-methionine-dependent methyltransferases"/>
    <property type="match status" value="1"/>
</dbReference>
<dbReference type="InterPro" id="IPR013630">
    <property type="entry name" value="Methyltransf_Zn-bd_dom_put"/>
</dbReference>
<dbReference type="AlphaFoldDB" id="A0A1I9J5Q2"/>
<dbReference type="CDD" id="cd02440">
    <property type="entry name" value="AdoMet_MTases"/>
    <property type="match status" value="1"/>
</dbReference>
<dbReference type="GO" id="GO:0017000">
    <property type="term" value="P:antibiotic biosynthetic process"/>
    <property type="evidence" value="ECO:0007669"/>
    <property type="project" value="UniProtKB-ARBA"/>
</dbReference>
<dbReference type="InterPro" id="IPR013691">
    <property type="entry name" value="MeTrfase_14"/>
</dbReference>
<proteinExistence type="predicted"/>
<keyword evidence="3" id="KW-0489">Methyltransferase</keyword>
<evidence type="ECO:0000313" key="3">
    <source>
        <dbReference type="EMBL" id="AKA59112.1"/>
    </source>
</evidence>
<protein>
    <submittedName>
        <fullName evidence="3">C3 methyltransferase</fullName>
    </submittedName>
</protein>
<sequence>MQETSVCRICDGVVTAFIDLGKQPLSDRFASPSDSSPEPFFRLAVGSCSSCTMVQLLEEMPRESMFHEDYPYHSSGSSWMREHFTATAQRFIDTELTGSDPFIVELGCNDGVMLSTIARAGIRHLGVEPSGGVADVAAGHGVRVRKDFFEESTAAGILTDDGHADVIFAANTLCHIPYMASVLRGVATLLAPGGVFVFEDPYFGDIVRKTSFDQIYDEHFYFFTARSVQEMAARFGLELVDVERLPVHGGEVRYTLARAGARQPTAAVAELLAEEGAARLTERETLEGFTRSVLQIRDDLVALLRELKAAGKTVAGYGATAKSATVLNFCGIDSELISYVSDTTPAKQGRVTPGSHIPVVPPSVFADGYPDYAVLFAWNHKEEILAKEQAFQRSGGRWIGYVPEVHVI</sequence>
<name>A0A1I9J5Q2_9ACTN</name>
<dbReference type="PANTHER" id="PTHR43861:SF5">
    <property type="entry name" value="BLL5978 PROTEIN"/>
    <property type="match status" value="1"/>
</dbReference>
<evidence type="ECO:0000259" key="2">
    <source>
        <dbReference type="Pfam" id="PF08484"/>
    </source>
</evidence>
<accession>A0A1I9J5Q2</accession>